<gene>
    <name evidence="5" type="ORF">GGR27_000091</name>
</gene>
<dbReference type="PANTHER" id="PTHR38445">
    <property type="entry name" value="HTH-TYPE TRANSCRIPTIONAL REPRESSOR YTRA"/>
    <property type="match status" value="1"/>
</dbReference>
<organism evidence="5 6">
    <name type="scientific">Neolewinella antarctica</name>
    <dbReference type="NCBI Taxonomy" id="442734"/>
    <lineage>
        <taxon>Bacteria</taxon>
        <taxon>Pseudomonadati</taxon>
        <taxon>Bacteroidota</taxon>
        <taxon>Saprospiria</taxon>
        <taxon>Saprospirales</taxon>
        <taxon>Lewinellaceae</taxon>
        <taxon>Neolewinella</taxon>
    </lineage>
</organism>
<keyword evidence="1" id="KW-0805">Transcription regulation</keyword>
<dbReference type="RefSeq" id="WP_168035432.1">
    <property type="nucleotide sequence ID" value="NZ_JAATJH010000001.1"/>
</dbReference>
<dbReference type="PROSITE" id="PS50949">
    <property type="entry name" value="HTH_GNTR"/>
    <property type="match status" value="1"/>
</dbReference>
<evidence type="ECO:0000259" key="4">
    <source>
        <dbReference type="PROSITE" id="PS50949"/>
    </source>
</evidence>
<sequence length="125" mass="13889">MRIQTTSNGIYEQIADYGMEQILAGEWLDGERIPSVRQLAAEIGVNPNTVMSAYDRLKEQAIISTVRGRGFFVAEGGKAAAVALRRTEFIRQQIPSIRRNLSLLGISVDELSYLLTLPTFNDESV</sequence>
<dbReference type="PANTHER" id="PTHR38445:SF10">
    <property type="entry name" value="GNTR-FAMILY TRANSCRIPTIONAL REGULATOR"/>
    <property type="match status" value="1"/>
</dbReference>
<reference evidence="5 6" key="1">
    <citation type="submission" date="2020-03" db="EMBL/GenBank/DDBJ databases">
        <title>Genomic Encyclopedia of Type Strains, Phase IV (KMG-IV): sequencing the most valuable type-strain genomes for metagenomic binning, comparative biology and taxonomic classification.</title>
        <authorList>
            <person name="Goeker M."/>
        </authorList>
    </citation>
    <scope>NUCLEOTIDE SEQUENCE [LARGE SCALE GENOMIC DNA]</scope>
    <source>
        <strain evidence="5 6">DSM 105096</strain>
    </source>
</reference>
<evidence type="ECO:0000313" key="5">
    <source>
        <dbReference type="EMBL" id="NJC24610.1"/>
    </source>
</evidence>
<feature type="domain" description="HTH gntR-type" evidence="4">
    <location>
        <begin position="8"/>
        <end position="76"/>
    </location>
</feature>
<dbReference type="Proteomes" id="UP000770785">
    <property type="component" value="Unassembled WGS sequence"/>
</dbReference>
<evidence type="ECO:0000256" key="1">
    <source>
        <dbReference type="ARBA" id="ARBA00023015"/>
    </source>
</evidence>
<dbReference type="InterPro" id="IPR000524">
    <property type="entry name" value="Tscrpt_reg_HTH_GntR"/>
</dbReference>
<proteinExistence type="predicted"/>
<dbReference type="Pfam" id="PF00392">
    <property type="entry name" value="GntR"/>
    <property type="match status" value="1"/>
</dbReference>
<evidence type="ECO:0000256" key="3">
    <source>
        <dbReference type="ARBA" id="ARBA00023163"/>
    </source>
</evidence>
<keyword evidence="3" id="KW-0804">Transcription</keyword>
<evidence type="ECO:0000256" key="2">
    <source>
        <dbReference type="ARBA" id="ARBA00023125"/>
    </source>
</evidence>
<dbReference type="GO" id="GO:0003677">
    <property type="term" value="F:DNA binding"/>
    <property type="evidence" value="ECO:0007669"/>
    <property type="project" value="UniProtKB-KW"/>
</dbReference>
<dbReference type="InterPro" id="IPR036388">
    <property type="entry name" value="WH-like_DNA-bd_sf"/>
</dbReference>
<keyword evidence="2 5" id="KW-0238">DNA-binding</keyword>
<dbReference type="InterPro" id="IPR036390">
    <property type="entry name" value="WH_DNA-bd_sf"/>
</dbReference>
<evidence type="ECO:0000313" key="6">
    <source>
        <dbReference type="Proteomes" id="UP000770785"/>
    </source>
</evidence>
<keyword evidence="6" id="KW-1185">Reference proteome</keyword>
<dbReference type="CDD" id="cd07377">
    <property type="entry name" value="WHTH_GntR"/>
    <property type="match status" value="1"/>
</dbReference>
<accession>A0ABX0X5Y6</accession>
<comment type="caution">
    <text evidence="5">The sequence shown here is derived from an EMBL/GenBank/DDBJ whole genome shotgun (WGS) entry which is preliminary data.</text>
</comment>
<dbReference type="SMART" id="SM00345">
    <property type="entry name" value="HTH_GNTR"/>
    <property type="match status" value="1"/>
</dbReference>
<dbReference type="SUPFAM" id="SSF46785">
    <property type="entry name" value="Winged helix' DNA-binding domain"/>
    <property type="match status" value="1"/>
</dbReference>
<dbReference type="EMBL" id="JAATJH010000001">
    <property type="protein sequence ID" value="NJC24610.1"/>
    <property type="molecule type" value="Genomic_DNA"/>
</dbReference>
<name>A0ABX0X5Y6_9BACT</name>
<protein>
    <submittedName>
        <fullName evidence="5">DNA-binding transcriptional regulator YhcF (GntR family)</fullName>
    </submittedName>
</protein>
<dbReference type="Gene3D" id="1.10.287.100">
    <property type="match status" value="1"/>
</dbReference>
<dbReference type="Gene3D" id="1.10.10.10">
    <property type="entry name" value="Winged helix-like DNA-binding domain superfamily/Winged helix DNA-binding domain"/>
    <property type="match status" value="1"/>
</dbReference>